<keyword evidence="2" id="KW-1015">Disulfide bond</keyword>
<dbReference type="CDD" id="cd20216">
    <property type="entry name" value="PFM_HFR-2-like"/>
    <property type="match status" value="1"/>
</dbReference>
<dbReference type="InterPro" id="IPR036242">
    <property type="entry name" value="Agglutinin_dom_sf"/>
</dbReference>
<evidence type="ECO:0000313" key="5">
    <source>
        <dbReference type="Proteomes" id="UP001497516"/>
    </source>
</evidence>
<gene>
    <name evidence="4" type="ORF">LTRI10_LOCUS795</name>
</gene>
<evidence type="ECO:0000313" key="4">
    <source>
        <dbReference type="EMBL" id="CAL1352859.1"/>
    </source>
</evidence>
<dbReference type="EMBL" id="OZ034813">
    <property type="protein sequence ID" value="CAL1352859.1"/>
    <property type="molecule type" value="Genomic_DNA"/>
</dbReference>
<feature type="domain" description="Agglutinin" evidence="3">
    <location>
        <begin position="165"/>
        <end position="300"/>
    </location>
</feature>
<name>A0AAV2CA05_9ROSI</name>
<sequence>MSDYDDEQQPLPRYVVLRSKYNNKYLRYTHEDVQLHGQLKFSGEEAVSPYVKFEIEHSKAETGLIHLRCAYNNKYWVRTSDTQNWITGAANVPEEDRSKWSCTLFEPVFLDDTHTTVRFRHVQLNHYAVLFCSGPPYGDFLYAGWEDPNSDLCDVCEILDWEKLLVLPKHVAFKGDNGKYLQARWVEGHEYLQFSGEDSGHPSVGNEVFTNPDGSIRIKSNYFGKFWRRSPNWIWGDNTDNSPDNPDTVFWPIKVKDNVVALRNCGNNWFCKRLTTEGKTDCLNAGVSTISNDAKMGLEEQVISRSIYDVEYRIMDARIYDQYVLVMTHGVASNGGSEPSTHTMHLSYEEKKSSTWDSNVSLKLGVTTKMETGVPFIAEGKIEVSMEMSGSYTWGETKESSTTVGNDHVVIVPPGTTVRVNQLATRGSCDIPYSYTQRDTLVDGRQVSRRMDDGVYTGVSCYNFKIEIKEEKM</sequence>
<keyword evidence="5" id="KW-1185">Reference proteome</keyword>
<reference evidence="4 5" key="1">
    <citation type="submission" date="2024-04" db="EMBL/GenBank/DDBJ databases">
        <authorList>
            <person name="Fracassetti M."/>
        </authorList>
    </citation>
    <scope>NUCLEOTIDE SEQUENCE [LARGE SCALE GENOMIC DNA]</scope>
</reference>
<dbReference type="SMART" id="SM00791">
    <property type="entry name" value="Agglutinin"/>
    <property type="match status" value="2"/>
</dbReference>
<organism evidence="4 5">
    <name type="scientific">Linum trigynum</name>
    <dbReference type="NCBI Taxonomy" id="586398"/>
    <lineage>
        <taxon>Eukaryota</taxon>
        <taxon>Viridiplantae</taxon>
        <taxon>Streptophyta</taxon>
        <taxon>Embryophyta</taxon>
        <taxon>Tracheophyta</taxon>
        <taxon>Spermatophyta</taxon>
        <taxon>Magnoliopsida</taxon>
        <taxon>eudicotyledons</taxon>
        <taxon>Gunneridae</taxon>
        <taxon>Pentapetalae</taxon>
        <taxon>rosids</taxon>
        <taxon>fabids</taxon>
        <taxon>Malpighiales</taxon>
        <taxon>Linaceae</taxon>
        <taxon>Linum</taxon>
    </lineage>
</organism>
<evidence type="ECO:0000256" key="1">
    <source>
        <dbReference type="ARBA" id="ARBA00009831"/>
    </source>
</evidence>
<dbReference type="AlphaFoldDB" id="A0AAV2CA05"/>
<dbReference type="Gene3D" id="2.170.15.10">
    <property type="entry name" value="Proaerolysin, chain A, domain 3"/>
    <property type="match status" value="1"/>
</dbReference>
<dbReference type="PANTHER" id="PTHR39244:SF5">
    <property type="entry name" value="NATTERIN-3-LIKE"/>
    <property type="match status" value="1"/>
</dbReference>
<dbReference type="Gene3D" id="2.80.10.50">
    <property type="match status" value="2"/>
</dbReference>
<proteinExistence type="inferred from homology"/>
<evidence type="ECO:0000256" key="2">
    <source>
        <dbReference type="ARBA" id="ARBA00023157"/>
    </source>
</evidence>
<dbReference type="SUPFAM" id="SSF50382">
    <property type="entry name" value="Agglutinin"/>
    <property type="match status" value="2"/>
</dbReference>
<dbReference type="InterPro" id="IPR053237">
    <property type="entry name" value="Natterin_C"/>
</dbReference>
<dbReference type="Proteomes" id="UP001497516">
    <property type="component" value="Chromosome 1"/>
</dbReference>
<feature type="domain" description="Agglutinin" evidence="3">
    <location>
        <begin position="9"/>
        <end position="160"/>
    </location>
</feature>
<evidence type="ECO:0000259" key="3">
    <source>
        <dbReference type="SMART" id="SM00791"/>
    </source>
</evidence>
<accession>A0AAV2CA05</accession>
<protein>
    <recommendedName>
        <fullName evidence="3">Agglutinin domain-containing protein</fullName>
    </recommendedName>
</protein>
<dbReference type="SUPFAM" id="SSF56973">
    <property type="entry name" value="Aerolisin/ETX pore-forming domain"/>
    <property type="match status" value="1"/>
</dbReference>
<dbReference type="InterPro" id="IPR008998">
    <property type="entry name" value="Agglutinin"/>
</dbReference>
<comment type="similarity">
    <text evidence="1">Belongs to the aerolysin family.</text>
</comment>
<dbReference type="Pfam" id="PF01117">
    <property type="entry name" value="Aerolysin"/>
    <property type="match status" value="1"/>
</dbReference>
<dbReference type="InterPro" id="IPR055267">
    <property type="entry name" value="Aerolysin-like_C"/>
</dbReference>
<dbReference type="PANTHER" id="PTHR39244">
    <property type="entry name" value="NATTERIN-4"/>
    <property type="match status" value="1"/>
</dbReference>
<dbReference type="Pfam" id="PF07468">
    <property type="entry name" value="Agglutinin"/>
    <property type="match status" value="2"/>
</dbReference>
<dbReference type="CDD" id="cd00257">
    <property type="entry name" value="beta-trefoil_FSCN-like"/>
    <property type="match status" value="1"/>
</dbReference>